<comment type="caution">
    <text evidence="3">The sequence shown here is derived from an EMBL/GenBank/DDBJ whole genome shotgun (WGS) entry which is preliminary data.</text>
</comment>
<evidence type="ECO:0000313" key="3">
    <source>
        <dbReference type="EMBL" id="KKP00179.1"/>
    </source>
</evidence>
<dbReference type="PANTHER" id="PTHR35391:SF7">
    <property type="entry name" value="C2H2-TYPE DOMAIN-CONTAINING PROTEIN"/>
    <property type="match status" value="1"/>
</dbReference>
<feature type="compositionally biased region" description="Acidic residues" evidence="1">
    <location>
        <begin position="74"/>
        <end position="84"/>
    </location>
</feature>
<feature type="region of interest" description="Disordered" evidence="1">
    <location>
        <begin position="635"/>
        <end position="659"/>
    </location>
</feature>
<dbReference type="PANTHER" id="PTHR35391">
    <property type="entry name" value="C2H2-TYPE DOMAIN-CONTAINING PROTEIN-RELATED"/>
    <property type="match status" value="1"/>
</dbReference>
<dbReference type="SUPFAM" id="SSF52743">
    <property type="entry name" value="Subtilisin-like"/>
    <property type="match status" value="1"/>
</dbReference>
<dbReference type="AlphaFoldDB" id="A0A0G0A4T1"/>
<gene>
    <name evidence="3" type="ORF">THAR02_07703</name>
</gene>
<feature type="region of interest" description="Disordered" evidence="1">
    <location>
        <begin position="244"/>
        <end position="276"/>
    </location>
</feature>
<feature type="region of interest" description="Disordered" evidence="1">
    <location>
        <begin position="74"/>
        <end position="104"/>
    </location>
</feature>
<accession>A0A0G0A4T1</accession>
<dbReference type="GO" id="GO:0004252">
    <property type="term" value="F:serine-type endopeptidase activity"/>
    <property type="evidence" value="ECO:0007669"/>
    <property type="project" value="InterPro"/>
</dbReference>
<feature type="compositionally biased region" description="Polar residues" evidence="1">
    <location>
        <begin position="638"/>
        <end position="650"/>
    </location>
</feature>
<dbReference type="InterPro" id="IPR036852">
    <property type="entry name" value="Peptidase_S8/S53_dom_sf"/>
</dbReference>
<dbReference type="EMBL" id="JOKZ01000270">
    <property type="protein sequence ID" value="KKP00179.1"/>
    <property type="molecule type" value="Genomic_DNA"/>
</dbReference>
<dbReference type="OrthoDB" id="20872at2759"/>
<evidence type="ECO:0000259" key="2">
    <source>
        <dbReference type="Pfam" id="PF00082"/>
    </source>
</evidence>
<dbReference type="Gene3D" id="3.40.50.200">
    <property type="entry name" value="Peptidase S8/S53 domain"/>
    <property type="match status" value="1"/>
</dbReference>
<evidence type="ECO:0000313" key="4">
    <source>
        <dbReference type="Proteomes" id="UP000034112"/>
    </source>
</evidence>
<feature type="compositionally biased region" description="Polar residues" evidence="1">
    <location>
        <begin position="507"/>
        <end position="516"/>
    </location>
</feature>
<name>A0A0G0A4T1_TRIHA</name>
<dbReference type="Proteomes" id="UP000034112">
    <property type="component" value="Unassembled WGS sequence"/>
</dbReference>
<dbReference type="GO" id="GO:0006508">
    <property type="term" value="P:proteolysis"/>
    <property type="evidence" value="ECO:0007669"/>
    <property type="project" value="InterPro"/>
</dbReference>
<feature type="region of interest" description="Disordered" evidence="1">
    <location>
        <begin position="503"/>
        <end position="526"/>
    </location>
</feature>
<reference evidence="4" key="1">
    <citation type="journal article" date="2015" name="Genome Announc.">
        <title>Draft whole-genome sequence of the biocontrol agent Trichoderma harzianum T6776.</title>
        <authorList>
            <person name="Baroncelli R."/>
            <person name="Piaggeschi G."/>
            <person name="Fiorini L."/>
            <person name="Bertolini E."/>
            <person name="Zapparata A."/>
            <person name="Pe M.E."/>
            <person name="Sarrocco S."/>
            <person name="Vannacci G."/>
        </authorList>
    </citation>
    <scope>NUCLEOTIDE SEQUENCE [LARGE SCALE GENOMIC DNA]</scope>
    <source>
        <strain evidence="4">T6776</strain>
    </source>
</reference>
<feature type="compositionally biased region" description="Polar residues" evidence="1">
    <location>
        <begin position="258"/>
        <end position="270"/>
    </location>
</feature>
<dbReference type="Pfam" id="PF00082">
    <property type="entry name" value="Peptidase_S8"/>
    <property type="match status" value="1"/>
</dbReference>
<feature type="domain" description="Peptidase S8/S53" evidence="2">
    <location>
        <begin position="732"/>
        <end position="958"/>
    </location>
</feature>
<evidence type="ECO:0000256" key="1">
    <source>
        <dbReference type="SAM" id="MobiDB-lite"/>
    </source>
</evidence>
<protein>
    <recommendedName>
        <fullName evidence="2">Peptidase S8/S53 domain-containing protein</fullName>
    </recommendedName>
</protein>
<proteinExistence type="predicted"/>
<sequence length="1061" mass="119349">MESEWAENSLANFRLWAAGLGVFAGGKASLDKRLSVDSLTGNLIKNLLILLKGLIDNCEALASGRLQDITDDDFSEQDTQEEQLEIAQSPPGAFSPWSTSSSTDYESEIESDFPLVNDSPLQTSKKEVEQILEELSRLAVAIRKSGNASRNQKADRLFKREDHEDFYKHLIVVVLGRGSQYGRQTYDIDPGLLSPIQERLILSNLRRRNRFQYAQTHSKKLAVDAASRQREVLGSQGTSAILAKDGIERGEDSEQQEQKSLTIEKQPQVQDKTDRRSTILTATSASAFEPITPAEFQRKPVSSQIAKTKVTLTTAKIEYPRPPPLKDGVEHFQCPCCYQVLPSMFHQGVQWKKHLARDVLPYTCIIADCPYPDRLYIDRSDWMAHVQNDHPPRWECLPCRNVKEMPLLFASVDEFLKHTKQDHGDSISEDLYSTLVDASTRPAPFEMTQCPLCDQEGQMDSKELIDHIAEHVHSFSLRSLPWPRSDSDKLNFDRYGYFDDRSDGQSDRNSSFSNSKRTSDDLGSLSSNVSIKQGEIDGLDFTSLNDLDPQWQQNFGNALLHRGFTQEYIQHYQHLIIIFIKIYKAQLQTEWNPEENASQEAEMLRRAQLIHDRLMGDTAAKFDGLENVPQSVMDEVQETTQHSPTKQQEVNLAGKKTPIDSSYYEGRTHGVSRGAAADFTNSHEDLDPDPRIKSFMEGFQQGNSAAKLAESSVNFRKIVNSIDDEMTEVRPVKIAIIDNGVDATLCILEERIANGTSFFPNKNINTGNYMDHYYPYYVELNTLNHGSLVATLVCKACPKVELYICRLDEKMSVRGEGRYFTMESATKLAVKWATEQGVDVICMSWTIEDNIKNEDAQKKFQDALATADDKNIIVVSSASDQGGNSTKTWPGESGRCIRIGASTETGDKSSHVHRGDMEFLFPGEEVPLDANEEYSSRTLLDGSSVATAIAAGTACLLLYLDRLAQKWGGFEQQSNSGEETDNWKETDEIWVPLKGRASMKKVFESMSIAGNKCPSLDMFIDQFDEFSFSETETAGARLRGILRPLKVINAQQDMKYITSYQ</sequence>
<dbReference type="InterPro" id="IPR000209">
    <property type="entry name" value="Peptidase_S8/S53_dom"/>
</dbReference>
<organism evidence="3 4">
    <name type="scientific">Trichoderma harzianum</name>
    <name type="common">Hypocrea lixii</name>
    <dbReference type="NCBI Taxonomy" id="5544"/>
    <lineage>
        <taxon>Eukaryota</taxon>
        <taxon>Fungi</taxon>
        <taxon>Dikarya</taxon>
        <taxon>Ascomycota</taxon>
        <taxon>Pezizomycotina</taxon>
        <taxon>Sordariomycetes</taxon>
        <taxon>Hypocreomycetidae</taxon>
        <taxon>Hypocreales</taxon>
        <taxon>Hypocreaceae</taxon>
        <taxon>Trichoderma</taxon>
    </lineage>
</organism>